<dbReference type="PROSITE" id="PS00082">
    <property type="entry name" value="EXTRADIOL_DIOXYGENAS"/>
    <property type="match status" value="1"/>
</dbReference>
<protein>
    <recommendedName>
        <fullName evidence="6">Metapyrocatechase</fullName>
        <ecNumber evidence="5">1.13.11.2</ecNumber>
    </recommendedName>
    <alternativeName>
        <fullName evidence="14">CatO2ase</fullName>
    </alternativeName>
    <alternativeName>
        <fullName evidence="13">Catechol 2,3-dioxygenase</fullName>
    </alternativeName>
</protein>
<proteinExistence type="inferred from homology"/>
<evidence type="ECO:0000256" key="3">
    <source>
        <dbReference type="ARBA" id="ARBA00008784"/>
    </source>
</evidence>
<gene>
    <name evidence="17" type="ORF">SIDU_08285</name>
</gene>
<dbReference type="Pfam" id="PF22247">
    <property type="entry name" value="Diox-like_N"/>
    <property type="match status" value="1"/>
</dbReference>
<dbReference type="InterPro" id="IPR037523">
    <property type="entry name" value="VOC_core"/>
</dbReference>
<dbReference type="EC" id="1.13.11.2" evidence="5"/>
<evidence type="ECO:0000256" key="2">
    <source>
        <dbReference type="ARBA" id="ARBA00001954"/>
    </source>
</evidence>
<evidence type="ECO:0000256" key="7">
    <source>
        <dbReference type="ARBA" id="ARBA00022723"/>
    </source>
</evidence>
<evidence type="ECO:0000256" key="10">
    <source>
        <dbReference type="ARBA" id="ARBA00022964"/>
    </source>
</evidence>
<dbReference type="InterPro" id="IPR004360">
    <property type="entry name" value="Glyas_Fos-R_dOase_dom"/>
</dbReference>
<evidence type="ECO:0000256" key="9">
    <source>
        <dbReference type="ARBA" id="ARBA00022797"/>
    </source>
</evidence>
<evidence type="ECO:0000256" key="8">
    <source>
        <dbReference type="ARBA" id="ARBA00022737"/>
    </source>
</evidence>
<evidence type="ECO:0000256" key="12">
    <source>
        <dbReference type="ARBA" id="ARBA00023004"/>
    </source>
</evidence>
<comment type="similarity">
    <text evidence="3 15">Belongs to the extradiol ring-cleavage dioxygenase family.</text>
</comment>
<dbReference type="GO" id="GO:0018577">
    <property type="term" value="F:catechol 2,3-dioxygenase activity"/>
    <property type="evidence" value="ECO:0007669"/>
    <property type="project" value="UniProtKB-EC"/>
</dbReference>
<dbReference type="SUPFAM" id="SSF54593">
    <property type="entry name" value="Glyoxalase/Bleomycin resistance protein/Dihydroxybiphenyl dioxygenase"/>
    <property type="match status" value="1"/>
</dbReference>
<reference evidence="17 18" key="1">
    <citation type="journal article" date="2012" name="J. Bacteriol.">
        <title>Genome sequence of Sphingobium indicum B90A, a hexachlorocyclohexane-degrading bacterium.</title>
        <authorList>
            <person name="Anand S."/>
            <person name="Sangwan N."/>
            <person name="Lata P."/>
            <person name="Kaur J."/>
            <person name="Dua A."/>
            <person name="Singh A.K."/>
            <person name="Verma M."/>
            <person name="Kaur J."/>
            <person name="Khurana J.P."/>
            <person name="Khurana P."/>
            <person name="Mathur S."/>
            <person name="Lal R."/>
        </authorList>
    </citation>
    <scope>NUCLEOTIDE SEQUENCE [LARGE SCALE GENOMIC DNA]</scope>
    <source>
        <strain evidence="18">DSM 16412 / CCM 7286 / MTCC 6364 / B90A</strain>
    </source>
</reference>
<name>A0A1L5BNZ0_SPHIB</name>
<sequence>MAIRGLLRVGEVCVRVFDIDEARRHYGERMGLIETYQGDPDKLYYKVADEHDWYSLVLKKADAPGVEYFAFRTYEDAEIDHFAAALTDYGLAVEHVEAGVYPKSGRRIRFTLPSGHVMHIYADKEKIGNGMPTRNPGTIPDEGYIRGFRCVRLDHVLLGGPDIVKNRDIFTGIFGFTVSEELVTQGDETRLAVFLSCSNKPHDIAFILQPEGSRFHHVSFLLDSVNDLFHAGDLIGKYEIPVDVSVNRHGVTRGATIYFFDPSGNRNEVFTGGYVHYPDTPTLTWDTSQLGKATFSQDNMPRDSFLNVLT</sequence>
<evidence type="ECO:0000256" key="4">
    <source>
        <dbReference type="ARBA" id="ARBA00011881"/>
    </source>
</evidence>
<accession>A0A1L5BNZ0</accession>
<dbReference type="EMBL" id="CP013070">
    <property type="protein sequence ID" value="APL94497.1"/>
    <property type="molecule type" value="Genomic_DNA"/>
</dbReference>
<evidence type="ECO:0000256" key="14">
    <source>
        <dbReference type="ARBA" id="ARBA00031146"/>
    </source>
</evidence>
<keyword evidence="9 15" id="KW-0058">Aromatic hydrocarbons catabolism</keyword>
<feature type="domain" description="VOC" evidence="16">
    <location>
        <begin position="152"/>
        <end position="272"/>
    </location>
</feature>
<evidence type="ECO:0000313" key="17">
    <source>
        <dbReference type="EMBL" id="APL94497.1"/>
    </source>
</evidence>
<evidence type="ECO:0000313" key="18">
    <source>
        <dbReference type="Proteomes" id="UP000004550"/>
    </source>
</evidence>
<evidence type="ECO:0000259" key="16">
    <source>
        <dbReference type="PROSITE" id="PS51819"/>
    </source>
</evidence>
<dbReference type="NCBIfam" id="TIGR03211">
    <property type="entry name" value="catechol_2_3"/>
    <property type="match status" value="1"/>
</dbReference>
<evidence type="ECO:0000256" key="13">
    <source>
        <dbReference type="ARBA" id="ARBA00030369"/>
    </source>
</evidence>
<dbReference type="RefSeq" id="WP_007684789.1">
    <property type="nucleotide sequence ID" value="NZ_CP013070.1"/>
</dbReference>
<dbReference type="InterPro" id="IPR029068">
    <property type="entry name" value="Glyas_Bleomycin-R_OHBP_Dase"/>
</dbReference>
<dbReference type="GO" id="GO:0008198">
    <property type="term" value="F:ferrous iron binding"/>
    <property type="evidence" value="ECO:0007669"/>
    <property type="project" value="InterPro"/>
</dbReference>
<dbReference type="AlphaFoldDB" id="A0A1L5BNZ0"/>
<evidence type="ECO:0000256" key="5">
    <source>
        <dbReference type="ARBA" id="ARBA00013117"/>
    </source>
</evidence>
<dbReference type="Pfam" id="PF00903">
    <property type="entry name" value="Glyoxalase"/>
    <property type="match status" value="1"/>
</dbReference>
<keyword evidence="12 15" id="KW-0408">Iron</keyword>
<comment type="catalytic activity">
    <reaction evidence="1">
        <text>catechol + O2 = (2Z,4E)-2-hydroxy-6-oxohexa-2,4-dienoate + H(+)</text>
        <dbReference type="Rhea" id="RHEA:17337"/>
        <dbReference type="ChEBI" id="CHEBI:15378"/>
        <dbReference type="ChEBI" id="CHEBI:15379"/>
        <dbReference type="ChEBI" id="CHEBI:18135"/>
        <dbReference type="ChEBI" id="CHEBI:71198"/>
        <dbReference type="EC" id="1.13.11.2"/>
    </reaction>
</comment>
<dbReference type="InterPro" id="IPR054560">
    <property type="entry name" value="XylE-like_N"/>
</dbReference>
<evidence type="ECO:0000256" key="6">
    <source>
        <dbReference type="ARBA" id="ARBA00022190"/>
    </source>
</evidence>
<dbReference type="Proteomes" id="UP000004550">
    <property type="component" value="Chromosome"/>
</dbReference>
<keyword evidence="10 15" id="KW-0223">Dioxygenase</keyword>
<dbReference type="Gene3D" id="3.10.180.10">
    <property type="entry name" value="2,3-Dihydroxybiphenyl 1,2-Dioxygenase, domain 1"/>
    <property type="match status" value="2"/>
</dbReference>
<keyword evidence="11 15" id="KW-0560">Oxidoreductase</keyword>
<evidence type="ECO:0000256" key="11">
    <source>
        <dbReference type="ARBA" id="ARBA00023002"/>
    </source>
</evidence>
<comment type="subunit">
    <text evidence="4">Homotetramer.</text>
</comment>
<dbReference type="InterPro" id="IPR017624">
    <property type="entry name" value="Catechol_2-3_dOase"/>
</dbReference>
<keyword evidence="7" id="KW-0479">Metal-binding</keyword>
<feature type="domain" description="VOC" evidence="16">
    <location>
        <begin position="8"/>
        <end position="123"/>
    </location>
</feature>
<comment type="cofactor">
    <cofactor evidence="2 15">
        <name>Fe(2+)</name>
        <dbReference type="ChEBI" id="CHEBI:29033"/>
    </cofactor>
</comment>
<dbReference type="PROSITE" id="PS51819">
    <property type="entry name" value="VOC"/>
    <property type="match status" value="2"/>
</dbReference>
<evidence type="ECO:0000256" key="1">
    <source>
        <dbReference type="ARBA" id="ARBA00000163"/>
    </source>
</evidence>
<evidence type="ECO:0000256" key="15">
    <source>
        <dbReference type="RuleBase" id="RU000683"/>
    </source>
</evidence>
<keyword evidence="8" id="KW-0677">Repeat</keyword>
<dbReference type="KEGG" id="sinb:SIDU_08285"/>
<dbReference type="InterPro" id="IPR000486">
    <property type="entry name" value="Xdiol_ring_cleave_dOase_1/2"/>
</dbReference>
<organism evidence="17 18">
    <name type="scientific">Sphingobium indicum (strain DSM 16412 / CCM 7286 / MTCC 6364 / B90A)</name>
    <dbReference type="NCBI Taxonomy" id="861109"/>
    <lineage>
        <taxon>Bacteria</taxon>
        <taxon>Pseudomonadati</taxon>
        <taxon>Pseudomonadota</taxon>
        <taxon>Alphaproteobacteria</taxon>
        <taxon>Sphingomonadales</taxon>
        <taxon>Sphingomonadaceae</taxon>
        <taxon>Sphingobium</taxon>
    </lineage>
</organism>